<dbReference type="VEuPathDB" id="FungiDB:CIMG_08635"/>
<evidence type="ECO:0000313" key="2">
    <source>
        <dbReference type="Proteomes" id="UP000001261"/>
    </source>
</evidence>
<evidence type="ECO:0000313" key="1">
    <source>
        <dbReference type="EMBL" id="EAS29889.3"/>
    </source>
</evidence>
<dbReference type="InParanoid" id="J3K5X1"/>
<dbReference type="KEGG" id="cim:CIMG_08635"/>
<name>J3K5X1_COCIM</name>
<reference evidence="2" key="2">
    <citation type="journal article" date="2010" name="Genome Res.">
        <title>Population genomic sequencing of Coccidioides fungi reveals recent hybridization and transposon control.</title>
        <authorList>
            <person name="Neafsey D.E."/>
            <person name="Barker B.M."/>
            <person name="Sharpton T.J."/>
            <person name="Stajich J.E."/>
            <person name="Park D.J."/>
            <person name="Whiston E."/>
            <person name="Hung C.-Y."/>
            <person name="McMahan C."/>
            <person name="White J."/>
            <person name="Sykes S."/>
            <person name="Heiman D."/>
            <person name="Young S."/>
            <person name="Zeng Q."/>
            <person name="Abouelleil A."/>
            <person name="Aftuck L."/>
            <person name="Bessette D."/>
            <person name="Brown A."/>
            <person name="FitzGerald M."/>
            <person name="Lui A."/>
            <person name="Macdonald J.P."/>
            <person name="Priest M."/>
            <person name="Orbach M.J."/>
            <person name="Galgiani J.N."/>
            <person name="Kirkland T.N."/>
            <person name="Cole G.T."/>
            <person name="Birren B.W."/>
            <person name="Henn M.R."/>
            <person name="Taylor J.W."/>
            <person name="Rounsley S.D."/>
        </authorList>
    </citation>
    <scope>GENOME REANNOTATION</scope>
    <source>
        <strain evidence="2">RS</strain>
    </source>
</reference>
<dbReference type="OrthoDB" id="2113294at2759"/>
<dbReference type="GeneID" id="4560544"/>
<reference evidence="2" key="1">
    <citation type="journal article" date="2009" name="Genome Res.">
        <title>Comparative genomic analyses of the human fungal pathogens Coccidioides and their relatives.</title>
        <authorList>
            <person name="Sharpton T.J."/>
            <person name="Stajich J.E."/>
            <person name="Rounsley S.D."/>
            <person name="Gardner M.J."/>
            <person name="Wortman J.R."/>
            <person name="Jordar V.S."/>
            <person name="Maiti R."/>
            <person name="Kodira C.D."/>
            <person name="Neafsey D.E."/>
            <person name="Zeng Q."/>
            <person name="Hung C.-Y."/>
            <person name="McMahan C."/>
            <person name="Muszewska A."/>
            <person name="Grynberg M."/>
            <person name="Mandel M.A."/>
            <person name="Kellner E.M."/>
            <person name="Barker B.M."/>
            <person name="Galgiani J.N."/>
            <person name="Orbach M.J."/>
            <person name="Kirkland T.N."/>
            <person name="Cole G.T."/>
            <person name="Henn M.R."/>
            <person name="Birren B.W."/>
            <person name="Taylor J.W."/>
        </authorList>
    </citation>
    <scope>NUCLEOTIDE SEQUENCE [LARGE SCALE GENOMIC DNA]</scope>
    <source>
        <strain evidence="2">RS</strain>
    </source>
</reference>
<proteinExistence type="predicted"/>
<sequence>MSRKASVWRGVNARKVAQTKSRGPLTGDVCLHGSLRHYPSLTPVIDGAKAEKQSRGEVDPQEEHIIPSSYVSHGVRLTLGGVANLDDRDGCQRLGRAAWSGSKQPPNTPQKVMLDVSKKSIVTQGWSEKHTSALASTTHTVKLNRPERENVPRKGEYFQELADAYLGLPNPYREAKRLESIAYLYNTA</sequence>
<dbReference type="AlphaFoldDB" id="J3K5X1"/>
<dbReference type="Proteomes" id="UP000001261">
    <property type="component" value="Unassembled WGS sequence"/>
</dbReference>
<keyword evidence="2" id="KW-1185">Reference proteome</keyword>
<dbReference type="EMBL" id="GG704913">
    <property type="protein sequence ID" value="EAS29889.3"/>
    <property type="molecule type" value="Genomic_DNA"/>
</dbReference>
<dbReference type="RefSeq" id="XP_001241472.2">
    <property type="nucleotide sequence ID" value="XM_001241471.2"/>
</dbReference>
<organism evidence="1 2">
    <name type="scientific">Coccidioides immitis (strain RS)</name>
    <name type="common">Valley fever fungus</name>
    <dbReference type="NCBI Taxonomy" id="246410"/>
    <lineage>
        <taxon>Eukaryota</taxon>
        <taxon>Fungi</taxon>
        <taxon>Dikarya</taxon>
        <taxon>Ascomycota</taxon>
        <taxon>Pezizomycotina</taxon>
        <taxon>Eurotiomycetes</taxon>
        <taxon>Eurotiomycetidae</taxon>
        <taxon>Onygenales</taxon>
        <taxon>Onygenaceae</taxon>
        <taxon>Coccidioides</taxon>
    </lineage>
</organism>
<gene>
    <name evidence="1" type="ORF">CIMG_08635</name>
</gene>
<accession>J3K5X1</accession>
<protein>
    <submittedName>
        <fullName evidence="1">Uncharacterized protein</fullName>
    </submittedName>
</protein>